<dbReference type="InParanoid" id="A0A316YWU6"/>
<dbReference type="STRING" id="215250.A0A316YWU6"/>
<keyword evidence="2 5" id="KW-0808">Transferase</keyword>
<reference evidence="5 6" key="1">
    <citation type="journal article" date="2018" name="Mol. Biol. Evol.">
        <title>Broad Genomic Sampling Reveals a Smut Pathogenic Ancestry of the Fungal Clade Ustilaginomycotina.</title>
        <authorList>
            <person name="Kijpornyongpan T."/>
            <person name="Mondo S.J."/>
            <person name="Barry K."/>
            <person name="Sandor L."/>
            <person name="Lee J."/>
            <person name="Lipzen A."/>
            <person name="Pangilinan J."/>
            <person name="LaButti K."/>
            <person name="Hainaut M."/>
            <person name="Henrissat B."/>
            <person name="Grigoriev I.V."/>
            <person name="Spatafora J.W."/>
            <person name="Aime M.C."/>
        </authorList>
    </citation>
    <scope>NUCLEOTIDE SEQUENCE [LARGE SCALE GENOMIC DNA]</scope>
    <source>
        <strain evidence="5 6">MCA 4198</strain>
    </source>
</reference>
<evidence type="ECO:0000259" key="4">
    <source>
        <dbReference type="Pfam" id="PF22624"/>
    </source>
</evidence>
<evidence type="ECO:0000256" key="1">
    <source>
        <dbReference type="ARBA" id="ARBA00013172"/>
    </source>
</evidence>
<proteinExistence type="predicted"/>
<evidence type="ECO:0000313" key="6">
    <source>
        <dbReference type="Proteomes" id="UP000245768"/>
    </source>
</evidence>
<keyword evidence="6" id="KW-1185">Reference proteome</keyword>
<evidence type="ECO:0000313" key="5">
    <source>
        <dbReference type="EMBL" id="PWN93907.1"/>
    </source>
</evidence>
<dbReference type="PANTHER" id="PTHR12215:SF10">
    <property type="entry name" value="L-AMINOADIPATE-SEMIALDEHYDE DEHYDROGENASE-PHOSPHOPANTETHEINYL TRANSFERASE"/>
    <property type="match status" value="1"/>
</dbReference>
<dbReference type="AlphaFoldDB" id="A0A316YWU6"/>
<dbReference type="InterPro" id="IPR050559">
    <property type="entry name" value="P-Pant_transferase_sf"/>
</dbReference>
<dbReference type="GO" id="GO:0008897">
    <property type="term" value="F:holo-[acyl-carrier-protein] synthase activity"/>
    <property type="evidence" value="ECO:0007669"/>
    <property type="project" value="UniProtKB-EC"/>
</dbReference>
<dbReference type="GO" id="GO:0005829">
    <property type="term" value="C:cytosol"/>
    <property type="evidence" value="ECO:0007669"/>
    <property type="project" value="TreeGrafter"/>
</dbReference>
<dbReference type="InterPro" id="IPR037143">
    <property type="entry name" value="4-PPantetheinyl_Trfase_dom_sf"/>
</dbReference>
<dbReference type="EC" id="2.7.8.7" evidence="1"/>
<dbReference type="SUPFAM" id="SSF56214">
    <property type="entry name" value="4'-phosphopantetheinyl transferase"/>
    <property type="match status" value="2"/>
</dbReference>
<evidence type="ECO:0000256" key="2">
    <source>
        <dbReference type="ARBA" id="ARBA00022679"/>
    </source>
</evidence>
<dbReference type="Gene3D" id="3.90.470.20">
    <property type="entry name" value="4'-phosphopantetheinyl transferase domain"/>
    <property type="match status" value="1"/>
</dbReference>
<dbReference type="PANTHER" id="PTHR12215">
    <property type="entry name" value="PHOSPHOPANTETHEINE TRANSFERASE"/>
    <property type="match status" value="1"/>
</dbReference>
<dbReference type="RefSeq" id="XP_025381105.1">
    <property type="nucleotide sequence ID" value="XM_025524700.1"/>
</dbReference>
<dbReference type="GeneID" id="37046616"/>
<dbReference type="EMBL" id="KZ819634">
    <property type="protein sequence ID" value="PWN93907.1"/>
    <property type="molecule type" value="Genomic_DNA"/>
</dbReference>
<dbReference type="Proteomes" id="UP000245768">
    <property type="component" value="Unassembled WGS sequence"/>
</dbReference>
<dbReference type="InterPro" id="IPR055066">
    <property type="entry name" value="AASDHPPT_N"/>
</dbReference>
<dbReference type="Pfam" id="PF01648">
    <property type="entry name" value="ACPS"/>
    <property type="match status" value="1"/>
</dbReference>
<feature type="domain" description="4'-phosphopantetheinyl transferase" evidence="3">
    <location>
        <begin position="124"/>
        <end position="231"/>
    </location>
</feature>
<dbReference type="InterPro" id="IPR008278">
    <property type="entry name" value="4-PPantetheinyl_Trfase_dom"/>
</dbReference>
<accession>A0A316YWU6</accession>
<dbReference type="GO" id="GO:0019878">
    <property type="term" value="P:lysine biosynthetic process via aminoadipic acid"/>
    <property type="evidence" value="ECO:0007669"/>
    <property type="project" value="TreeGrafter"/>
</dbReference>
<name>A0A316YWU6_9BASI</name>
<dbReference type="Pfam" id="PF22624">
    <property type="entry name" value="AASDHPPT_N"/>
    <property type="match status" value="1"/>
</dbReference>
<evidence type="ECO:0000259" key="3">
    <source>
        <dbReference type="Pfam" id="PF01648"/>
    </source>
</evidence>
<dbReference type="FunCoup" id="A0A316YWU6">
    <property type="interactions" value="281"/>
</dbReference>
<dbReference type="OrthoDB" id="26719at2759"/>
<feature type="domain" description="4'-phosphopantetheinyl transferase N-terminal" evidence="4">
    <location>
        <begin position="29"/>
        <end position="107"/>
    </location>
</feature>
<dbReference type="GO" id="GO:0000287">
    <property type="term" value="F:magnesium ion binding"/>
    <property type="evidence" value="ECO:0007669"/>
    <property type="project" value="InterPro"/>
</dbReference>
<gene>
    <name evidence="5" type="ORF">FA10DRAFT_299245</name>
</gene>
<protein>
    <recommendedName>
        <fullName evidence="1">holo-[acyl-carrier-protein] synthase</fullName>
        <ecNumber evidence="1">2.7.8.7</ecNumber>
    </recommendedName>
</protein>
<sequence>MAAKSLPFRVWAADVSEYGAVSVKDVVEELLPENEWQMVLRFVRPIDQIRALAGKLLTRLVLSKEHGCQWDDVRIATTPERRPFLAHPSPNFDFNLTHDGDWVAIAFTPATAAPFPSSGQNTQLGIDVMEIALPHYESSVLDFVKTMEMTMTNAETSWVRNVALSESSPSDTDRERLRRLFALWTHKEAYTKALGLGMGFDFRNVELRFWDVDRNLLHVNGQLKDDAYSFMSLDLPCGGRHNLGENTSGPLKGAGTGQGSQLVVAYPTAQQRPVPMTYKEAKESSLLHIWNMHDLVEASKHAKNR</sequence>
<organism evidence="5 6">
    <name type="scientific">Acaromyces ingoldii</name>
    <dbReference type="NCBI Taxonomy" id="215250"/>
    <lineage>
        <taxon>Eukaryota</taxon>
        <taxon>Fungi</taxon>
        <taxon>Dikarya</taxon>
        <taxon>Basidiomycota</taxon>
        <taxon>Ustilaginomycotina</taxon>
        <taxon>Exobasidiomycetes</taxon>
        <taxon>Exobasidiales</taxon>
        <taxon>Cryptobasidiaceae</taxon>
        <taxon>Acaromyces</taxon>
    </lineage>
</organism>